<sequence>MGERTGSRVFQWVWSYVLFYPVAYSYELFRKYSEEEHDGSLGRPINESWVMHNLHM</sequence>
<reference evidence="1" key="2">
    <citation type="submission" date="2023-07" db="EMBL/GenBank/DDBJ databases">
        <authorList>
            <consortium name="Lawrence Berkeley National Laboratory"/>
            <person name="Haridas S."/>
            <person name="Hensen N."/>
            <person name="Bonometti L."/>
            <person name="Westerberg I."/>
            <person name="Brannstrom I.O."/>
            <person name="Guillou S."/>
            <person name="Cros-Aarteil S."/>
            <person name="Calhoun S."/>
            <person name="Kuo A."/>
            <person name="Mondo S."/>
            <person name="Pangilinan J."/>
            <person name="Riley R."/>
            <person name="LaButti K."/>
            <person name="Andreopoulos B."/>
            <person name="Lipzen A."/>
            <person name="Chen C."/>
            <person name="Yanf M."/>
            <person name="Daum C."/>
            <person name="Ng V."/>
            <person name="Clum A."/>
            <person name="Steindorff A."/>
            <person name="Ohm R."/>
            <person name="Martin F."/>
            <person name="Silar P."/>
            <person name="Natvig D."/>
            <person name="Lalanne C."/>
            <person name="Gautier V."/>
            <person name="Ament-velasquez S.L."/>
            <person name="Kruys A."/>
            <person name="Hutchinson M.I."/>
            <person name="Powell A.J."/>
            <person name="Barry K."/>
            <person name="Miller A.N."/>
            <person name="Grigoriev I.V."/>
            <person name="Debuchy R."/>
            <person name="Gladieux P."/>
            <person name="Thoren M.H."/>
            <person name="Johannesson H."/>
        </authorList>
    </citation>
    <scope>NUCLEOTIDE SEQUENCE</scope>
    <source>
        <strain evidence="1">FGSC 1904</strain>
    </source>
</reference>
<name>A0AAE0P8Y4_SORBR</name>
<dbReference type="EMBL" id="JAUTDP010000010">
    <property type="protein sequence ID" value="KAK3395517.1"/>
    <property type="molecule type" value="Genomic_DNA"/>
</dbReference>
<organism evidence="1 2">
    <name type="scientific">Sordaria brevicollis</name>
    <dbReference type="NCBI Taxonomy" id="83679"/>
    <lineage>
        <taxon>Eukaryota</taxon>
        <taxon>Fungi</taxon>
        <taxon>Dikarya</taxon>
        <taxon>Ascomycota</taxon>
        <taxon>Pezizomycotina</taxon>
        <taxon>Sordariomycetes</taxon>
        <taxon>Sordariomycetidae</taxon>
        <taxon>Sordariales</taxon>
        <taxon>Sordariaceae</taxon>
        <taxon>Sordaria</taxon>
    </lineage>
</organism>
<feature type="non-terminal residue" evidence="1">
    <location>
        <position position="1"/>
    </location>
</feature>
<evidence type="ECO:0000313" key="2">
    <source>
        <dbReference type="Proteomes" id="UP001281003"/>
    </source>
</evidence>
<gene>
    <name evidence="1" type="ORF">B0T20DRAFT_419005</name>
</gene>
<accession>A0AAE0P8Y4</accession>
<keyword evidence="2" id="KW-1185">Reference proteome</keyword>
<proteinExistence type="predicted"/>
<dbReference type="Proteomes" id="UP001281003">
    <property type="component" value="Unassembled WGS sequence"/>
</dbReference>
<dbReference type="AlphaFoldDB" id="A0AAE0P8Y4"/>
<evidence type="ECO:0000313" key="1">
    <source>
        <dbReference type="EMBL" id="KAK3395517.1"/>
    </source>
</evidence>
<reference evidence="1" key="1">
    <citation type="journal article" date="2023" name="Mol. Phylogenet. Evol.">
        <title>Genome-scale phylogeny and comparative genomics of the fungal order Sordariales.</title>
        <authorList>
            <person name="Hensen N."/>
            <person name="Bonometti L."/>
            <person name="Westerberg I."/>
            <person name="Brannstrom I.O."/>
            <person name="Guillou S."/>
            <person name="Cros-Aarteil S."/>
            <person name="Calhoun S."/>
            <person name="Haridas S."/>
            <person name="Kuo A."/>
            <person name="Mondo S."/>
            <person name="Pangilinan J."/>
            <person name="Riley R."/>
            <person name="LaButti K."/>
            <person name="Andreopoulos B."/>
            <person name="Lipzen A."/>
            <person name="Chen C."/>
            <person name="Yan M."/>
            <person name="Daum C."/>
            <person name="Ng V."/>
            <person name="Clum A."/>
            <person name="Steindorff A."/>
            <person name="Ohm R.A."/>
            <person name="Martin F."/>
            <person name="Silar P."/>
            <person name="Natvig D.O."/>
            <person name="Lalanne C."/>
            <person name="Gautier V."/>
            <person name="Ament-Velasquez S.L."/>
            <person name="Kruys A."/>
            <person name="Hutchinson M.I."/>
            <person name="Powell A.J."/>
            <person name="Barry K."/>
            <person name="Miller A.N."/>
            <person name="Grigoriev I.V."/>
            <person name="Debuchy R."/>
            <person name="Gladieux P."/>
            <person name="Hiltunen Thoren M."/>
            <person name="Johannesson H."/>
        </authorList>
    </citation>
    <scope>NUCLEOTIDE SEQUENCE</scope>
    <source>
        <strain evidence="1">FGSC 1904</strain>
    </source>
</reference>
<protein>
    <submittedName>
        <fullName evidence="1">Uncharacterized protein</fullName>
    </submittedName>
</protein>
<comment type="caution">
    <text evidence="1">The sequence shown here is derived from an EMBL/GenBank/DDBJ whole genome shotgun (WGS) entry which is preliminary data.</text>
</comment>